<gene>
    <name evidence="4" type="ORF">PV04_05336</name>
</gene>
<dbReference type="InterPro" id="IPR056884">
    <property type="entry name" value="NPHP3-like_N"/>
</dbReference>
<evidence type="ECO:0000259" key="3">
    <source>
        <dbReference type="PROSITE" id="PS50837"/>
    </source>
</evidence>
<dbReference type="Proteomes" id="UP000054266">
    <property type="component" value="Unassembled WGS sequence"/>
</dbReference>
<evidence type="ECO:0000313" key="5">
    <source>
        <dbReference type="Proteomes" id="UP000054266"/>
    </source>
</evidence>
<protein>
    <recommendedName>
        <fullName evidence="3">NACHT domain-containing protein</fullName>
    </recommendedName>
</protein>
<proteinExistence type="predicted"/>
<organism evidence="4 5">
    <name type="scientific">Phialophora macrospora</name>
    <dbReference type="NCBI Taxonomy" id="1851006"/>
    <lineage>
        <taxon>Eukaryota</taxon>
        <taxon>Fungi</taxon>
        <taxon>Dikarya</taxon>
        <taxon>Ascomycota</taxon>
        <taxon>Pezizomycotina</taxon>
        <taxon>Eurotiomycetes</taxon>
        <taxon>Chaetothyriomycetidae</taxon>
        <taxon>Chaetothyriales</taxon>
        <taxon>Herpotrichiellaceae</taxon>
        <taxon>Phialophora</taxon>
    </lineage>
</organism>
<dbReference type="STRING" id="5601.A0A0D2FSE9"/>
<evidence type="ECO:0000256" key="1">
    <source>
        <dbReference type="ARBA" id="ARBA00022737"/>
    </source>
</evidence>
<feature type="compositionally biased region" description="Low complexity" evidence="2">
    <location>
        <begin position="21"/>
        <end position="34"/>
    </location>
</feature>
<dbReference type="PANTHER" id="PTHR10039">
    <property type="entry name" value="AMELOGENIN"/>
    <property type="match status" value="1"/>
</dbReference>
<accession>A0A0D2FSE9</accession>
<dbReference type="EMBL" id="KN846958">
    <property type="protein sequence ID" value="KIW69460.1"/>
    <property type="molecule type" value="Genomic_DNA"/>
</dbReference>
<sequence length="2136" mass="241999">MLGLLRHPFGQESSAVKAEKQSNMSSSSFRQFSSSSTKGFEYTSTSSVSNGVNGSSYSVIAPPDVPEVSVRSTKPLSTLFGQRPRAGTDRTTSFGGLEQVKQQLATSRSHAYRVLGSNFSGYAFDTSIAGLLDWIRDERLIRLPHKGGSWDRVLIAAQHFAEQVHRFNTAISTFESEINAATNLVFGQCLLLLELGSENAPALETVFNLFYQFGLELSPLLKRVDIITSSRQIADNLSKAFSELLSIVTGVAITFWQIVHGTKSSTSLDIFSAFGSSIDVFRARVSQTSQDMWAFSLTSSGLRETHVLEALQAWLAPQDTVLAFLASNNINIASRPEQFTCTWFQTYLTNFIRNGESSLVVEGKSGTGKTTLANWTVDRLQRPISRKLVFPLSFFFNSNVPAQATSFALLKTILWQILSQRIGDIHLYKALTEAYQEFKDSNPQHLNEEILWSVLERILSAISEDESNTLVLVVDGLDQIIGQKQHAQAVASRLHDLAVKIPALKLIRFSQPLDTPHKKSEHVSLSADIVLDDIRTIIRRELGAHKGFADKDEFSQEATVDKLAAAADGSVLWAWLATQYVVYQKTHATLDEGVQTLIASQKTIPDVVERLVPALNITAQGKSLLSLILAAERPLLLSEIELLLQAQPSRLEMDGKSVDLRDLLKSVAPFSVKGEGLLAIRHPAIKSALITASEKSKDLSLVKDRHKDLLSRILIHAKASLREDQEPTLNYLDLNRIHRPSQARQLLEYTVRYWIIHFKQSPLLKNSGDVEIPKEFGSILPNTVTLALLEEAAWRAETSPGEAVELHALAYRIRRTLFGENHPSVVQTAVVVAKLYETTLFRLHDAASWYITSIRAAAKILGSHHDLLVQLCLCLLRVTEGLVTKKRSQITTYREETLRLLVSAYIYRYGASSREVYAVYKQLTELYVFIGETEKITEFKEKTKSVEVDDQNVHQENGDKVSRSLDVTLLKHKERELIDTFEGSLFAGYQEETSETFSLVLVESIFVRATELIQREDFEKAEELYIELWWKLTEHCSSVRTLEWHQKKLELMLAYSRFLHSRKRIDEASSVLLFAWKEFEHSEFSMYESVVRLLKEIALIMKTVKLNIVALSVYQKCFSYYKNVSEVTIVTEIEEQITTTSMEIIKSSTSTVSESTEVTIREVFEHTITRSTEITHSTFELAKSLTAIYLEQSRYAQAITVLESTLKKGWAALFDDSVESITLSAKFSTESVMLALRLSECYEFNQVLDQAEQIYLRLYRAHHKALSVNNPAVAKYSDLYLAFLKRHGLHDRIIGFYQELLIDYRNVYGRSDKKTITLLYTLADTCRTHHLVHRYWVEYYLEIVNVVNKGELVSQKDALRALVIVAEHYYESRRLTEALVHFKSIAVTFIKFGPQYEYFADVAVVQNLLEKYFIAMEETKLDVDQHVKTLKELREACFKYFGEKNIISITTTKALAEACAKSQEYWFESIRYFESVSQHSEIASVQFVERSKSMVKELYIKQITSTKTSTTLTKETVEKAETLLYQEYLSSRKQHEYTQTKTLKQLQQLIGIYHRQQKTDLITKELKSLILEAVINIRTTEEMVYVADFLASIFISYDLRSQALEIVRHLKLQAIYHSAPKASAFSGATIGRSSFAFIAAFEYHIRSDHTLSIAHNIAELVAEHLFYERFLRSIKAKAKLQQVFVHAARLRHILVRNNRFEDFAIIEGQLVDFFAASELSVSKAVTRGALKAFVNVITKYAAEHPNVHFKSFVVAASYAAVDQLRLLLKQNKDQEALDLATCTFKFLMAHEGLDDPTEIRLGFQLCLMTAGRGEFAYKSSSPKVQSEMLALSRQILGEVFDICKNNSINIARAQLSELNELISLVGEHQDYVRLAWLLNTLWTSREGQSSWPQGTVIDLGFRLVQAEFSSGNYKSAIRLCEDIVYNIKRVHGSRNPRLYSYWNLLAELYTGYANHLLGEAAKQEPASKKLSEQNALFHLRKAADIHFTALKQFVDVDAADASDDDDDYETITSFDLKHSPASTNGADANGTKVNGDHKHARAFRNREEELEIVRRHLRLLKLALQRAGGFSKPPKEYESLTQKVATYYGEDLKVKDVDWSAAKWKVDGLPLGQAESQKQDGVFRVPSHWEIHVAGL</sequence>
<feature type="region of interest" description="Disordered" evidence="2">
    <location>
        <begin position="1"/>
        <end position="34"/>
    </location>
</feature>
<evidence type="ECO:0000256" key="2">
    <source>
        <dbReference type="SAM" id="MobiDB-lite"/>
    </source>
</evidence>
<name>A0A0D2FSE9_9EURO</name>
<keyword evidence="1" id="KW-0677">Repeat</keyword>
<dbReference type="PROSITE" id="PS50837">
    <property type="entry name" value="NACHT"/>
    <property type="match status" value="1"/>
</dbReference>
<dbReference type="Gene3D" id="3.40.50.300">
    <property type="entry name" value="P-loop containing nucleotide triphosphate hydrolases"/>
    <property type="match status" value="1"/>
</dbReference>
<dbReference type="SUPFAM" id="SSF52540">
    <property type="entry name" value="P-loop containing nucleoside triphosphate hydrolases"/>
    <property type="match status" value="1"/>
</dbReference>
<dbReference type="PANTHER" id="PTHR10039:SF9">
    <property type="entry name" value="NACHT DOMAIN PROTEIN (AFU_ORTHOLOGUE AFUA_2G01760)"/>
    <property type="match status" value="1"/>
</dbReference>
<keyword evidence="5" id="KW-1185">Reference proteome</keyword>
<reference evidence="4 5" key="1">
    <citation type="submission" date="2015-01" db="EMBL/GenBank/DDBJ databases">
        <title>The Genome Sequence of Capronia semiimmersa CBS27337.</title>
        <authorList>
            <consortium name="The Broad Institute Genomics Platform"/>
            <person name="Cuomo C."/>
            <person name="de Hoog S."/>
            <person name="Gorbushina A."/>
            <person name="Stielow B."/>
            <person name="Teixiera M."/>
            <person name="Abouelleil A."/>
            <person name="Chapman S.B."/>
            <person name="Priest M."/>
            <person name="Young S.K."/>
            <person name="Wortman J."/>
            <person name="Nusbaum C."/>
            <person name="Birren B."/>
        </authorList>
    </citation>
    <scope>NUCLEOTIDE SEQUENCE [LARGE SCALE GENOMIC DNA]</scope>
    <source>
        <strain evidence="4 5">CBS 27337</strain>
    </source>
</reference>
<dbReference type="InterPro" id="IPR027417">
    <property type="entry name" value="P-loop_NTPase"/>
</dbReference>
<dbReference type="Gene3D" id="1.25.40.10">
    <property type="entry name" value="Tetratricopeptide repeat domain"/>
    <property type="match status" value="2"/>
</dbReference>
<dbReference type="InterPro" id="IPR007111">
    <property type="entry name" value="NACHT_NTPase"/>
</dbReference>
<dbReference type="HOGENOM" id="CLU_000739_1_1_1"/>
<feature type="domain" description="NACHT" evidence="3">
    <location>
        <begin position="357"/>
        <end position="480"/>
    </location>
</feature>
<evidence type="ECO:0000313" key="4">
    <source>
        <dbReference type="EMBL" id="KIW69460.1"/>
    </source>
</evidence>
<dbReference type="Pfam" id="PF24883">
    <property type="entry name" value="NPHP3_N"/>
    <property type="match status" value="1"/>
</dbReference>
<dbReference type="InterPro" id="IPR011990">
    <property type="entry name" value="TPR-like_helical_dom_sf"/>
</dbReference>